<evidence type="ECO:0000256" key="6">
    <source>
        <dbReference type="SAM" id="Phobius"/>
    </source>
</evidence>
<comment type="subcellular location">
    <subcellularLocation>
        <location evidence="1">Membrane</location>
        <topology evidence="1">Multi-pass membrane protein</topology>
    </subcellularLocation>
</comment>
<dbReference type="PANTHER" id="PTHR31272:SF4">
    <property type="entry name" value="CYTOCHROME C-TYPE BIOGENESIS PROTEIN HI_1454-RELATED"/>
    <property type="match status" value="1"/>
</dbReference>
<dbReference type="Pfam" id="PF02683">
    <property type="entry name" value="DsbD_TM"/>
    <property type="match status" value="1"/>
</dbReference>
<organism evidence="8 9">
    <name type="scientific">Bacillus oleivorans</name>
    <dbReference type="NCBI Taxonomy" id="1448271"/>
    <lineage>
        <taxon>Bacteria</taxon>
        <taxon>Bacillati</taxon>
        <taxon>Bacillota</taxon>
        <taxon>Bacilli</taxon>
        <taxon>Bacillales</taxon>
        <taxon>Bacillaceae</taxon>
        <taxon>Bacillus</taxon>
    </lineage>
</organism>
<feature type="transmembrane region" description="Helical" evidence="6">
    <location>
        <begin position="210"/>
        <end position="231"/>
    </location>
</feature>
<feature type="transmembrane region" description="Helical" evidence="6">
    <location>
        <begin position="104"/>
        <end position="126"/>
    </location>
</feature>
<keyword evidence="9" id="KW-1185">Reference proteome</keyword>
<sequence>MAIGTDTFLLIGMLLAFGAGAISFLSPCVLPLFPAYLSYITGVSVMEIQAEQNKVMRKKLVSHSFVFLLGISVVFISLGTSATYLGQWMQSLFVGNTGLLIQRLAGIFIIFMGFVVAGWLTIPVFMKEKRFHYTKKTTSYLGTFFVGLGFAAGWTPCIGPIFASILLLAATSPGQGLLYTVLYVIGFALPFLILTFFIGKTKWIVRKSGIIMKIGGVMMILMGVLLFFGQIPRLSAYLLRLIDGTWFSGLG</sequence>
<dbReference type="InterPro" id="IPR051790">
    <property type="entry name" value="Cytochrome_c-biogenesis_DsbD"/>
</dbReference>
<keyword evidence="3 6" id="KW-0812">Transmembrane</keyword>
<feature type="domain" description="Cytochrome C biogenesis protein transmembrane" evidence="7">
    <location>
        <begin position="12"/>
        <end position="226"/>
    </location>
</feature>
<dbReference type="InterPro" id="IPR003834">
    <property type="entry name" value="Cyt_c_assmbl_TM_dom"/>
</dbReference>
<keyword evidence="5 6" id="KW-0472">Membrane</keyword>
<protein>
    <submittedName>
        <fullName evidence="8">Cytochrome c biogenesis protein CcdA</fullName>
    </submittedName>
</protein>
<evidence type="ECO:0000256" key="4">
    <source>
        <dbReference type="ARBA" id="ARBA00022989"/>
    </source>
</evidence>
<evidence type="ECO:0000256" key="5">
    <source>
        <dbReference type="ARBA" id="ARBA00023136"/>
    </source>
</evidence>
<feature type="transmembrane region" description="Helical" evidence="6">
    <location>
        <begin position="60"/>
        <end position="84"/>
    </location>
</feature>
<evidence type="ECO:0000256" key="3">
    <source>
        <dbReference type="ARBA" id="ARBA00022692"/>
    </source>
</evidence>
<dbReference type="AlphaFoldDB" id="A0A285D708"/>
<dbReference type="EMBL" id="OAOP01000011">
    <property type="protein sequence ID" value="SNX75136.1"/>
    <property type="molecule type" value="Genomic_DNA"/>
</dbReference>
<evidence type="ECO:0000313" key="8">
    <source>
        <dbReference type="EMBL" id="SNX75136.1"/>
    </source>
</evidence>
<feature type="transmembrane region" description="Helical" evidence="6">
    <location>
        <begin position="138"/>
        <end position="170"/>
    </location>
</feature>
<gene>
    <name evidence="8" type="ORF">SAMN05877753_11124</name>
</gene>
<accession>A0A285D708</accession>
<evidence type="ECO:0000313" key="9">
    <source>
        <dbReference type="Proteomes" id="UP000219546"/>
    </source>
</evidence>
<dbReference type="GO" id="GO:0016020">
    <property type="term" value="C:membrane"/>
    <property type="evidence" value="ECO:0007669"/>
    <property type="project" value="UniProtKB-SubCell"/>
</dbReference>
<dbReference type="Proteomes" id="UP000219546">
    <property type="component" value="Unassembled WGS sequence"/>
</dbReference>
<evidence type="ECO:0000256" key="2">
    <source>
        <dbReference type="ARBA" id="ARBA00006143"/>
    </source>
</evidence>
<feature type="transmembrane region" description="Helical" evidence="6">
    <location>
        <begin position="176"/>
        <end position="198"/>
    </location>
</feature>
<reference evidence="8 9" key="1">
    <citation type="submission" date="2017-08" db="EMBL/GenBank/DDBJ databases">
        <authorList>
            <person name="de Groot N.N."/>
        </authorList>
    </citation>
    <scope>NUCLEOTIDE SEQUENCE [LARGE SCALE GENOMIC DNA]</scope>
    <source>
        <strain evidence="8 9">JC228</strain>
    </source>
</reference>
<evidence type="ECO:0000256" key="1">
    <source>
        <dbReference type="ARBA" id="ARBA00004141"/>
    </source>
</evidence>
<proteinExistence type="inferred from homology"/>
<dbReference type="OrthoDB" id="9803065at2"/>
<dbReference type="GO" id="GO:0017004">
    <property type="term" value="P:cytochrome complex assembly"/>
    <property type="evidence" value="ECO:0007669"/>
    <property type="project" value="InterPro"/>
</dbReference>
<dbReference type="PANTHER" id="PTHR31272">
    <property type="entry name" value="CYTOCHROME C-TYPE BIOGENESIS PROTEIN HI_1454-RELATED"/>
    <property type="match status" value="1"/>
</dbReference>
<name>A0A285D708_9BACI</name>
<comment type="similarity">
    <text evidence="2">Belongs to the DsbD family.</text>
</comment>
<keyword evidence="4 6" id="KW-1133">Transmembrane helix</keyword>
<evidence type="ECO:0000259" key="7">
    <source>
        <dbReference type="Pfam" id="PF02683"/>
    </source>
</evidence>
<dbReference type="RefSeq" id="WP_097160296.1">
    <property type="nucleotide sequence ID" value="NZ_JBEPMQ010000014.1"/>
</dbReference>